<dbReference type="Gene3D" id="2.40.320.10">
    <property type="entry name" value="Hypothetical Protein Pfu-838710-001"/>
    <property type="match status" value="1"/>
</dbReference>
<dbReference type="OrthoDB" id="5764514at2"/>
<dbReference type="EMBL" id="MBLM01000058">
    <property type="protein sequence ID" value="OHV41230.1"/>
    <property type="molecule type" value="Genomic_DNA"/>
</dbReference>
<dbReference type="InterPro" id="IPR033469">
    <property type="entry name" value="CYTH-like_dom_sf"/>
</dbReference>
<dbReference type="AlphaFoldDB" id="A0A1S1R4Y5"/>
<dbReference type="Proteomes" id="UP000179627">
    <property type="component" value="Unassembled WGS sequence"/>
</dbReference>
<evidence type="ECO:0000313" key="1">
    <source>
        <dbReference type="EMBL" id="OHV41230.1"/>
    </source>
</evidence>
<accession>A0A1S1R4Y5</accession>
<gene>
    <name evidence="1" type="ORF">CC117_13165</name>
</gene>
<comment type="caution">
    <text evidence="1">The sequence shown here is derived from an EMBL/GenBank/DDBJ whole genome shotgun (WGS) entry which is preliminary data.</text>
</comment>
<proteinExistence type="predicted"/>
<reference evidence="2" key="1">
    <citation type="submission" date="2016-07" db="EMBL/GenBank/DDBJ databases">
        <title>Sequence Frankia sp. strain CcI1.17.</title>
        <authorList>
            <person name="Ghodhbane-Gtari F."/>
            <person name="Swanson E."/>
            <person name="Gueddou A."/>
            <person name="Morris K."/>
            <person name="Hezbri K."/>
            <person name="Ktari A."/>
            <person name="Nouioui I."/>
            <person name="Abebe-Akele F."/>
            <person name="Simpson S."/>
            <person name="Thomas K."/>
            <person name="Gtari M."/>
            <person name="Tisa L.S."/>
            <person name="Hurst S."/>
        </authorList>
    </citation>
    <scope>NUCLEOTIDE SEQUENCE [LARGE SCALE GENOMIC DNA]</scope>
    <source>
        <strain evidence="2">Cc1.17</strain>
    </source>
</reference>
<evidence type="ECO:0000313" key="2">
    <source>
        <dbReference type="Proteomes" id="UP000179627"/>
    </source>
</evidence>
<keyword evidence="2" id="KW-1185">Reference proteome</keyword>
<dbReference type="SUPFAM" id="SSF55154">
    <property type="entry name" value="CYTH-like phosphatases"/>
    <property type="match status" value="1"/>
</dbReference>
<organism evidence="1 2">
    <name type="scientific">Parafrankia colletiae</name>
    <dbReference type="NCBI Taxonomy" id="573497"/>
    <lineage>
        <taxon>Bacteria</taxon>
        <taxon>Bacillati</taxon>
        <taxon>Actinomycetota</taxon>
        <taxon>Actinomycetes</taxon>
        <taxon>Frankiales</taxon>
        <taxon>Frankiaceae</taxon>
        <taxon>Parafrankia</taxon>
    </lineage>
</organism>
<name>A0A1S1R4Y5_9ACTN</name>
<sequence length="287" mass="31721">MSRLRRVSRGRVSAAAAAPVGARAAGRRRAAQRFWQLTEPELDRLLAVASEVDRVELKLIVPAHAHESTCEALGVDFTRARRLRVCYLDTPDHALHRNGVVARIRSIVGGPDDAVVKLRPVVPADIPRRLRRAQDFVVEVDGMPGYYVCSGALRARLGADDVARVIAQRRAAHRLFTRRQLRLLSSRLPAGVRPEDLVMFGPVDAGRTKIRVAGLDRRLLVERWTYPDGSRILELSTRCLPAEALRVGARTADVLRAHGVELTGPHPTKTRATLDYFAGVAAAQRPR</sequence>
<protein>
    <submittedName>
        <fullName evidence="1">Adenylate cyclase</fullName>
    </submittedName>
</protein>